<dbReference type="EMBL" id="SMOL01000401">
    <property type="protein sequence ID" value="KAB2619061.1"/>
    <property type="molecule type" value="Genomic_DNA"/>
</dbReference>
<dbReference type="Pfam" id="PF10868">
    <property type="entry name" value="Defensin_like"/>
    <property type="match status" value="1"/>
</dbReference>
<evidence type="ECO:0000313" key="11">
    <source>
        <dbReference type="Proteomes" id="UP000327157"/>
    </source>
</evidence>
<reference evidence="10 11" key="3">
    <citation type="submission" date="2019-11" db="EMBL/GenBank/DDBJ databases">
        <title>A de novo genome assembly of a pear dwarfing rootstock.</title>
        <authorList>
            <person name="Wang F."/>
            <person name="Wang J."/>
            <person name="Li S."/>
            <person name="Zhang Y."/>
            <person name="Fang M."/>
            <person name="Ma L."/>
            <person name="Zhao Y."/>
            <person name="Jiang S."/>
        </authorList>
    </citation>
    <scope>NUCLEOTIDE SEQUENCE [LARGE SCALE GENOMIC DNA]</scope>
    <source>
        <strain evidence="10">S2</strain>
        <tissue evidence="10">Leaf</tissue>
    </source>
</reference>
<comment type="caution">
    <text evidence="10">The sequence shown here is derived from an EMBL/GenBank/DDBJ whole genome shotgun (WGS) entry which is preliminary data.</text>
</comment>
<comment type="similarity">
    <text evidence="2">Belongs to the DEFL family.</text>
</comment>
<evidence type="ECO:0000256" key="1">
    <source>
        <dbReference type="ARBA" id="ARBA00004613"/>
    </source>
</evidence>
<proteinExistence type="inferred from homology"/>
<feature type="region of interest" description="Disordered" evidence="8">
    <location>
        <begin position="41"/>
        <end position="69"/>
    </location>
</feature>
<keyword evidence="3" id="KW-0964">Secreted</keyword>
<evidence type="ECO:0000256" key="6">
    <source>
        <dbReference type="ARBA" id="ARBA00022729"/>
    </source>
</evidence>
<dbReference type="GO" id="GO:0050832">
    <property type="term" value="P:defense response to fungus"/>
    <property type="evidence" value="ECO:0007669"/>
    <property type="project" value="UniProtKB-KW"/>
</dbReference>
<evidence type="ECO:0000256" key="9">
    <source>
        <dbReference type="SAM" id="SignalP"/>
    </source>
</evidence>
<evidence type="ECO:0000313" key="10">
    <source>
        <dbReference type="EMBL" id="KAB2619061.1"/>
    </source>
</evidence>
<dbReference type="Proteomes" id="UP000327157">
    <property type="component" value="Chromosome 15"/>
</dbReference>
<comment type="subcellular location">
    <subcellularLocation>
        <location evidence="1">Secreted</location>
    </subcellularLocation>
</comment>
<name>A0A5N5GYU4_9ROSA</name>
<organism evidence="10 11">
    <name type="scientific">Pyrus ussuriensis x Pyrus communis</name>
    <dbReference type="NCBI Taxonomy" id="2448454"/>
    <lineage>
        <taxon>Eukaryota</taxon>
        <taxon>Viridiplantae</taxon>
        <taxon>Streptophyta</taxon>
        <taxon>Embryophyta</taxon>
        <taxon>Tracheophyta</taxon>
        <taxon>Spermatophyta</taxon>
        <taxon>Magnoliopsida</taxon>
        <taxon>eudicotyledons</taxon>
        <taxon>Gunneridae</taxon>
        <taxon>Pentapetalae</taxon>
        <taxon>rosids</taxon>
        <taxon>fabids</taxon>
        <taxon>Rosales</taxon>
        <taxon>Rosaceae</taxon>
        <taxon>Amygdaloideae</taxon>
        <taxon>Maleae</taxon>
        <taxon>Pyrus</taxon>
    </lineage>
</organism>
<evidence type="ECO:0000256" key="5">
    <source>
        <dbReference type="ARBA" id="ARBA00022577"/>
    </source>
</evidence>
<evidence type="ECO:0000256" key="2">
    <source>
        <dbReference type="ARBA" id="ARBA00006722"/>
    </source>
</evidence>
<evidence type="ECO:0000256" key="8">
    <source>
        <dbReference type="SAM" id="MobiDB-lite"/>
    </source>
</evidence>
<dbReference type="GO" id="GO:0005576">
    <property type="term" value="C:extracellular region"/>
    <property type="evidence" value="ECO:0007669"/>
    <property type="project" value="UniProtKB-SubCell"/>
</dbReference>
<reference evidence="11" key="2">
    <citation type="submission" date="2019-10" db="EMBL/GenBank/DDBJ databases">
        <title>A de novo genome assembly of a pear dwarfing rootstock.</title>
        <authorList>
            <person name="Wang F."/>
            <person name="Wang J."/>
            <person name="Li S."/>
            <person name="Zhang Y."/>
            <person name="Fang M."/>
            <person name="Ma L."/>
            <person name="Zhao Y."/>
            <person name="Jiang S."/>
        </authorList>
    </citation>
    <scope>NUCLEOTIDE SEQUENCE [LARGE SCALE GENOMIC DNA]</scope>
</reference>
<evidence type="ECO:0000256" key="3">
    <source>
        <dbReference type="ARBA" id="ARBA00022525"/>
    </source>
</evidence>
<evidence type="ECO:0000256" key="4">
    <source>
        <dbReference type="ARBA" id="ARBA00022529"/>
    </source>
</evidence>
<feature type="compositionally biased region" description="Basic and acidic residues" evidence="8">
    <location>
        <begin position="49"/>
        <end position="69"/>
    </location>
</feature>
<dbReference type="InterPro" id="IPR022618">
    <property type="entry name" value="Defensin-like_20-28"/>
</dbReference>
<dbReference type="GO" id="GO:0031640">
    <property type="term" value="P:killing of cells of another organism"/>
    <property type="evidence" value="ECO:0007669"/>
    <property type="project" value="UniProtKB-KW"/>
</dbReference>
<keyword evidence="6 9" id="KW-0732">Signal</keyword>
<feature type="signal peptide" evidence="9">
    <location>
        <begin position="1"/>
        <end position="22"/>
    </location>
</feature>
<keyword evidence="4" id="KW-0929">Antimicrobial</keyword>
<keyword evidence="5" id="KW-0295">Fungicide</keyword>
<sequence>MNKFTITSFLLVLVLLSSSTDGKCHEFCITDCEKGGFCKHISSGPTSKGTEDTAKERLMDPPEKQRLVDPPEKERLAVVHA</sequence>
<accession>A0A5N5GYU4</accession>
<keyword evidence="7" id="KW-0611">Plant defense</keyword>
<evidence type="ECO:0000256" key="7">
    <source>
        <dbReference type="ARBA" id="ARBA00022821"/>
    </source>
</evidence>
<feature type="chain" id="PRO_5024334916" evidence="9">
    <location>
        <begin position="23"/>
        <end position="81"/>
    </location>
</feature>
<dbReference type="AlphaFoldDB" id="A0A5N5GYU4"/>
<keyword evidence="11" id="KW-1185">Reference proteome</keyword>
<reference evidence="10 11" key="1">
    <citation type="submission" date="2019-09" db="EMBL/GenBank/DDBJ databases">
        <authorList>
            <person name="Ou C."/>
        </authorList>
    </citation>
    <scope>NUCLEOTIDE SEQUENCE [LARGE SCALE GENOMIC DNA]</scope>
    <source>
        <strain evidence="10">S2</strain>
        <tissue evidence="10">Leaf</tissue>
    </source>
</reference>
<protein>
    <submittedName>
        <fullName evidence="10">Defensin-like protein 20</fullName>
    </submittedName>
</protein>
<gene>
    <name evidence="10" type="ORF">D8674_014930</name>
</gene>